<dbReference type="EMBL" id="AP019863">
    <property type="protein sequence ID" value="BBM92883.1"/>
    <property type="molecule type" value="Genomic_DNA"/>
</dbReference>
<proteinExistence type="predicted"/>
<dbReference type="Proteomes" id="UP000422519">
    <property type="component" value="Chromosome"/>
</dbReference>
<evidence type="ECO:0000313" key="1">
    <source>
        <dbReference type="EMBL" id="BBM92883.1"/>
    </source>
</evidence>
<sequence>MTNRKATSNDVGESKSIDYKIRSLIFMQNSIELFSIKTYHHFRFLKYL</sequence>
<dbReference type="AlphaFoldDB" id="A0AAD1GIT5"/>
<name>A0AAD1GIT5_RICCR</name>
<evidence type="ECO:0000313" key="2">
    <source>
        <dbReference type="Proteomes" id="UP000422519"/>
    </source>
</evidence>
<reference evidence="1" key="1">
    <citation type="journal article" date="2019" name="Front. Microbiol.">
        <title>Genomic features of Rickettsia heilongjiangensis revealed by intraspecies comparison and detailed comparison with Rickettsia japonica.</title>
        <authorList>
            <person name="Kasama K."/>
            <person name="Fujita H."/>
            <person name="Yamamoto S."/>
            <person name="Ooka T."/>
            <person name="Gotoh Y."/>
            <person name="Ogura Y."/>
            <person name="Ando S."/>
            <person name="Hayashi T."/>
        </authorList>
    </citation>
    <scope>NUCLEOTIDE SEQUENCE</scope>
    <source>
        <strain evidence="1">HCN-13</strain>
    </source>
</reference>
<dbReference type="NCBIfam" id="TIGR03774">
    <property type="entry name" value="RPE2"/>
    <property type="match status" value="1"/>
</dbReference>
<protein>
    <submittedName>
        <fullName evidence="1">Uncharacterized protein</fullName>
    </submittedName>
</protein>
<gene>
    <name evidence="1" type="ORF">RHHCN13_07945</name>
</gene>
<dbReference type="InterPro" id="IPR022436">
    <property type="entry name" value="RPE2"/>
</dbReference>
<organism evidence="1 2">
    <name type="scientific">Rickettsia conorii subsp. heilongjiangensis</name>
    <dbReference type="NCBI Taxonomy" id="226665"/>
    <lineage>
        <taxon>Bacteria</taxon>
        <taxon>Pseudomonadati</taxon>
        <taxon>Pseudomonadota</taxon>
        <taxon>Alphaproteobacteria</taxon>
        <taxon>Rickettsiales</taxon>
        <taxon>Rickettsiaceae</taxon>
        <taxon>Rickettsieae</taxon>
        <taxon>Rickettsia</taxon>
        <taxon>spotted fever group</taxon>
    </lineage>
</organism>
<accession>A0AAD1GIT5</accession>